<protein>
    <submittedName>
        <fullName evidence="2">Uncharacterized protein</fullName>
    </submittedName>
</protein>
<dbReference type="Proteomes" id="UP000299102">
    <property type="component" value="Unassembled WGS sequence"/>
</dbReference>
<name>A0A4C1YFW7_EUMVA</name>
<sequence>MYVSDLIYVTVKNRGCRAEDGPMTLHLRLRARTPARSFHKKFDLRHVNKDKRDHSVAGGAELRASAFEPENPGSSGQDAIPAYRTLPPNAGYILFTDRLHRNVYHLFSADTIDLNMISLASLTLIIFSCELAGSP</sequence>
<evidence type="ECO:0000256" key="1">
    <source>
        <dbReference type="SAM" id="MobiDB-lite"/>
    </source>
</evidence>
<proteinExistence type="predicted"/>
<organism evidence="2 3">
    <name type="scientific">Eumeta variegata</name>
    <name type="common">Bagworm moth</name>
    <name type="synonym">Eumeta japonica</name>
    <dbReference type="NCBI Taxonomy" id="151549"/>
    <lineage>
        <taxon>Eukaryota</taxon>
        <taxon>Metazoa</taxon>
        <taxon>Ecdysozoa</taxon>
        <taxon>Arthropoda</taxon>
        <taxon>Hexapoda</taxon>
        <taxon>Insecta</taxon>
        <taxon>Pterygota</taxon>
        <taxon>Neoptera</taxon>
        <taxon>Endopterygota</taxon>
        <taxon>Lepidoptera</taxon>
        <taxon>Glossata</taxon>
        <taxon>Ditrysia</taxon>
        <taxon>Tineoidea</taxon>
        <taxon>Psychidae</taxon>
        <taxon>Oiketicinae</taxon>
        <taxon>Eumeta</taxon>
    </lineage>
</organism>
<evidence type="ECO:0000313" key="2">
    <source>
        <dbReference type="EMBL" id="GBP73692.1"/>
    </source>
</evidence>
<reference evidence="2 3" key="1">
    <citation type="journal article" date="2019" name="Commun. Biol.">
        <title>The bagworm genome reveals a unique fibroin gene that provides high tensile strength.</title>
        <authorList>
            <person name="Kono N."/>
            <person name="Nakamura H."/>
            <person name="Ohtoshi R."/>
            <person name="Tomita M."/>
            <person name="Numata K."/>
            <person name="Arakawa K."/>
        </authorList>
    </citation>
    <scope>NUCLEOTIDE SEQUENCE [LARGE SCALE GENOMIC DNA]</scope>
</reference>
<gene>
    <name evidence="2" type="ORF">EVAR_51605_1</name>
</gene>
<dbReference type="AlphaFoldDB" id="A0A4C1YFW7"/>
<dbReference type="EMBL" id="BGZK01001183">
    <property type="protein sequence ID" value="GBP73692.1"/>
    <property type="molecule type" value="Genomic_DNA"/>
</dbReference>
<accession>A0A4C1YFW7</accession>
<feature type="region of interest" description="Disordered" evidence="1">
    <location>
        <begin position="58"/>
        <end position="81"/>
    </location>
</feature>
<comment type="caution">
    <text evidence="2">The sequence shown here is derived from an EMBL/GenBank/DDBJ whole genome shotgun (WGS) entry which is preliminary data.</text>
</comment>
<keyword evidence="3" id="KW-1185">Reference proteome</keyword>
<evidence type="ECO:0000313" key="3">
    <source>
        <dbReference type="Proteomes" id="UP000299102"/>
    </source>
</evidence>